<dbReference type="InterPro" id="IPR050266">
    <property type="entry name" value="AB_hydrolase_sf"/>
</dbReference>
<evidence type="ECO:0000313" key="2">
    <source>
        <dbReference type="EMBL" id="MBD1322168.1"/>
    </source>
</evidence>
<dbReference type="PRINTS" id="PR00111">
    <property type="entry name" value="ABHYDROLASE"/>
</dbReference>
<name>A0ABR7WI34_9ACTN</name>
<reference evidence="2 3" key="1">
    <citation type="submission" date="2020-09" db="EMBL/GenBank/DDBJ databases">
        <title>Novel species in genus Gordonia.</title>
        <authorList>
            <person name="Zhang G."/>
        </authorList>
    </citation>
    <scope>NUCLEOTIDE SEQUENCE [LARGE SCALE GENOMIC DNA]</scope>
    <source>
        <strain evidence="2 3">ON-33</strain>
    </source>
</reference>
<proteinExistence type="predicted"/>
<sequence>MRYFTTRAEGAALDDALRDEVRGEFVTTGAGLTHYELRGPARGELVLLVGGLTVPLYYWDRFAIQLHAHGYRTLAFSLYGRGYSDRVATTYDEALLVGQIAGLCAALDVQPRHVVGSSLGALVAMSYVRDHSPAVDSVSLVGPAGMERRLPRGAGLLRYGSLGWLLGKVVGDRMLEQHLGHNVEQEALAAQLSEMVRTCYRVDGSLYSLCSTVADYPLVDRHDLYRDHRSSGVPTLLVWGAEDDVTPIGRLPEVETLLGPSHTHVIGNCGHMASFERPADVAAVFTTFLTSLSER</sequence>
<comment type="caution">
    <text evidence="2">The sequence shown here is derived from an EMBL/GenBank/DDBJ whole genome shotgun (WGS) entry which is preliminary data.</text>
</comment>
<dbReference type="GO" id="GO:0016787">
    <property type="term" value="F:hydrolase activity"/>
    <property type="evidence" value="ECO:0007669"/>
    <property type="project" value="UniProtKB-KW"/>
</dbReference>
<gene>
    <name evidence="2" type="ORF">IDF66_21530</name>
</gene>
<feature type="domain" description="AB hydrolase-1" evidence="1">
    <location>
        <begin position="45"/>
        <end position="278"/>
    </location>
</feature>
<dbReference type="PANTHER" id="PTHR43798:SF33">
    <property type="entry name" value="HYDROLASE, PUTATIVE (AFU_ORTHOLOGUE AFUA_2G14860)-RELATED"/>
    <property type="match status" value="1"/>
</dbReference>
<protein>
    <submittedName>
        <fullName evidence="2">Alpha/beta fold hydrolase</fullName>
    </submittedName>
</protein>
<accession>A0ABR7WI34</accession>
<dbReference type="Pfam" id="PF00561">
    <property type="entry name" value="Abhydrolase_1"/>
    <property type="match status" value="1"/>
</dbReference>
<evidence type="ECO:0000313" key="3">
    <source>
        <dbReference type="Proteomes" id="UP000602395"/>
    </source>
</evidence>
<dbReference type="InterPro" id="IPR000073">
    <property type="entry name" value="AB_hydrolase_1"/>
</dbReference>
<dbReference type="PANTHER" id="PTHR43798">
    <property type="entry name" value="MONOACYLGLYCEROL LIPASE"/>
    <property type="match status" value="1"/>
</dbReference>
<dbReference type="Gene3D" id="3.40.50.1820">
    <property type="entry name" value="alpha/beta hydrolase"/>
    <property type="match status" value="1"/>
</dbReference>
<dbReference type="InterPro" id="IPR029058">
    <property type="entry name" value="AB_hydrolase_fold"/>
</dbReference>
<dbReference type="EMBL" id="JACWMS010000005">
    <property type="protein sequence ID" value="MBD1322168.1"/>
    <property type="molecule type" value="Genomic_DNA"/>
</dbReference>
<keyword evidence="3" id="KW-1185">Reference proteome</keyword>
<dbReference type="SUPFAM" id="SSF53474">
    <property type="entry name" value="alpha/beta-Hydrolases"/>
    <property type="match status" value="1"/>
</dbReference>
<evidence type="ECO:0000259" key="1">
    <source>
        <dbReference type="Pfam" id="PF00561"/>
    </source>
</evidence>
<dbReference type="RefSeq" id="WP_190268548.1">
    <property type="nucleotide sequence ID" value="NZ_BAABAD010000004.1"/>
</dbReference>
<organism evidence="2 3">
    <name type="scientific">Gordonia hankookensis</name>
    <dbReference type="NCBI Taxonomy" id="589403"/>
    <lineage>
        <taxon>Bacteria</taxon>
        <taxon>Bacillati</taxon>
        <taxon>Actinomycetota</taxon>
        <taxon>Actinomycetes</taxon>
        <taxon>Mycobacteriales</taxon>
        <taxon>Gordoniaceae</taxon>
        <taxon>Gordonia</taxon>
    </lineage>
</organism>
<keyword evidence="2" id="KW-0378">Hydrolase</keyword>
<dbReference type="Proteomes" id="UP000602395">
    <property type="component" value="Unassembled WGS sequence"/>
</dbReference>